<dbReference type="PANTHER" id="PTHR32322:SF2">
    <property type="entry name" value="EAMA DOMAIN-CONTAINING PROTEIN"/>
    <property type="match status" value="1"/>
</dbReference>
<evidence type="ECO:0000256" key="4">
    <source>
        <dbReference type="ARBA" id="ARBA00023136"/>
    </source>
</evidence>
<feature type="transmembrane region" description="Helical" evidence="5">
    <location>
        <begin position="284"/>
        <end position="301"/>
    </location>
</feature>
<evidence type="ECO:0000259" key="6">
    <source>
        <dbReference type="Pfam" id="PF00892"/>
    </source>
</evidence>
<sequence length="314" mass="34361">MQKNLLSYIGAMHLSAKERSGLLFALLGVFLFSLSLPMTKWALESFDPFLTATARPIIACCVAIPVFAYLKIPRVPREYVRPMIFTAIGAVFGWPIFIALALQRTTATHVAVIASIMPLVTAIMAVIKTRKHVPLQFWFASLCGTAMLVLFAVTRGGDLHANLSADVLTLIAVLASSYCYVEGAELTKIMPGWQVISWVVIYTLPVCIVSSVIIWLRTHNDHPVTFHGVFGLIMIGISSMYLGFFAWYRGLRDVGTARGSQVQQLQALFTLGWAVLLLKEKVSALTLLTAVGVVLCVLWALSARSKNQSALGSN</sequence>
<keyword evidence="2 5" id="KW-0812">Transmembrane</keyword>
<feature type="transmembrane region" description="Helical" evidence="5">
    <location>
        <begin position="193"/>
        <end position="216"/>
    </location>
</feature>
<dbReference type="InterPro" id="IPR037185">
    <property type="entry name" value="EmrE-like"/>
</dbReference>
<feature type="transmembrane region" description="Helical" evidence="5">
    <location>
        <begin position="21"/>
        <end position="43"/>
    </location>
</feature>
<dbReference type="AlphaFoldDB" id="A0A6J6LQS1"/>
<feature type="transmembrane region" description="Helical" evidence="5">
    <location>
        <begin position="134"/>
        <end position="153"/>
    </location>
</feature>
<keyword evidence="3 5" id="KW-1133">Transmembrane helix</keyword>
<evidence type="ECO:0000256" key="3">
    <source>
        <dbReference type="ARBA" id="ARBA00022989"/>
    </source>
</evidence>
<gene>
    <name evidence="7" type="ORF">UFOPK2288_00598</name>
</gene>
<comment type="subcellular location">
    <subcellularLocation>
        <location evidence="1">Membrane</location>
        <topology evidence="1">Multi-pass membrane protein</topology>
    </subcellularLocation>
</comment>
<dbReference type="InterPro" id="IPR050638">
    <property type="entry name" value="AA-Vitamin_Transporters"/>
</dbReference>
<feature type="domain" description="EamA" evidence="6">
    <location>
        <begin position="20"/>
        <end position="150"/>
    </location>
</feature>
<evidence type="ECO:0000256" key="5">
    <source>
        <dbReference type="SAM" id="Phobius"/>
    </source>
</evidence>
<organism evidence="7">
    <name type="scientific">freshwater metagenome</name>
    <dbReference type="NCBI Taxonomy" id="449393"/>
    <lineage>
        <taxon>unclassified sequences</taxon>
        <taxon>metagenomes</taxon>
        <taxon>ecological metagenomes</taxon>
    </lineage>
</organism>
<dbReference type="EMBL" id="CAEZWS010000022">
    <property type="protein sequence ID" value="CAB4663169.1"/>
    <property type="molecule type" value="Genomic_DNA"/>
</dbReference>
<feature type="transmembrane region" description="Helical" evidence="5">
    <location>
        <begin position="228"/>
        <end position="248"/>
    </location>
</feature>
<accession>A0A6J6LQS1</accession>
<name>A0A6J6LQS1_9ZZZZ</name>
<protein>
    <submittedName>
        <fullName evidence="7">Unannotated protein</fullName>
    </submittedName>
</protein>
<keyword evidence="4 5" id="KW-0472">Membrane</keyword>
<dbReference type="Pfam" id="PF00892">
    <property type="entry name" value="EamA"/>
    <property type="match status" value="2"/>
</dbReference>
<evidence type="ECO:0000256" key="1">
    <source>
        <dbReference type="ARBA" id="ARBA00004141"/>
    </source>
</evidence>
<feature type="transmembrane region" description="Helical" evidence="5">
    <location>
        <begin position="49"/>
        <end position="70"/>
    </location>
</feature>
<proteinExistence type="predicted"/>
<feature type="transmembrane region" description="Helical" evidence="5">
    <location>
        <begin position="82"/>
        <end position="102"/>
    </location>
</feature>
<dbReference type="GO" id="GO:0016020">
    <property type="term" value="C:membrane"/>
    <property type="evidence" value="ECO:0007669"/>
    <property type="project" value="UniProtKB-SubCell"/>
</dbReference>
<evidence type="ECO:0000313" key="7">
    <source>
        <dbReference type="EMBL" id="CAB4663169.1"/>
    </source>
</evidence>
<reference evidence="7" key="1">
    <citation type="submission" date="2020-05" db="EMBL/GenBank/DDBJ databases">
        <authorList>
            <person name="Chiriac C."/>
            <person name="Salcher M."/>
            <person name="Ghai R."/>
            <person name="Kavagutti S V."/>
        </authorList>
    </citation>
    <scope>NUCLEOTIDE SEQUENCE</scope>
</reference>
<dbReference type="PANTHER" id="PTHR32322">
    <property type="entry name" value="INNER MEMBRANE TRANSPORTER"/>
    <property type="match status" value="1"/>
</dbReference>
<dbReference type="SUPFAM" id="SSF103481">
    <property type="entry name" value="Multidrug resistance efflux transporter EmrE"/>
    <property type="match status" value="2"/>
</dbReference>
<feature type="domain" description="EamA" evidence="6">
    <location>
        <begin position="164"/>
        <end position="299"/>
    </location>
</feature>
<feature type="transmembrane region" description="Helical" evidence="5">
    <location>
        <begin position="108"/>
        <end position="127"/>
    </location>
</feature>
<feature type="transmembrane region" description="Helical" evidence="5">
    <location>
        <begin position="159"/>
        <end position="181"/>
    </location>
</feature>
<dbReference type="InterPro" id="IPR000620">
    <property type="entry name" value="EamA_dom"/>
</dbReference>
<evidence type="ECO:0000256" key="2">
    <source>
        <dbReference type="ARBA" id="ARBA00022692"/>
    </source>
</evidence>